<keyword evidence="4" id="KW-1185">Reference proteome</keyword>
<feature type="signal peptide" evidence="1">
    <location>
        <begin position="1"/>
        <end position="19"/>
    </location>
</feature>
<dbReference type="InterPro" id="IPR037524">
    <property type="entry name" value="PA14/GLEYA"/>
</dbReference>
<keyword evidence="1" id="KW-0732">Signal</keyword>
<feature type="chain" id="PRO_5043753053" description="PA14 domain-containing protein" evidence="1">
    <location>
        <begin position="20"/>
        <end position="228"/>
    </location>
</feature>
<comment type="caution">
    <text evidence="3">The sequence shown here is derived from an EMBL/GenBank/DDBJ whole genome shotgun (WGS) entry which is preliminary data.</text>
</comment>
<protein>
    <recommendedName>
        <fullName evidence="2">PA14 domain-containing protein</fullName>
    </recommendedName>
</protein>
<reference evidence="3 4" key="1">
    <citation type="journal article" date="2023" name="Elife">
        <title>Identification of key yeast species and microbe-microbe interactions impacting larval growth of Drosophila in the wild.</title>
        <authorList>
            <person name="Mure A."/>
            <person name="Sugiura Y."/>
            <person name="Maeda R."/>
            <person name="Honda K."/>
            <person name="Sakurai N."/>
            <person name="Takahashi Y."/>
            <person name="Watada M."/>
            <person name="Katoh T."/>
            <person name="Gotoh A."/>
            <person name="Gotoh Y."/>
            <person name="Taniguchi I."/>
            <person name="Nakamura K."/>
            <person name="Hayashi T."/>
            <person name="Katayama T."/>
            <person name="Uemura T."/>
            <person name="Hattori Y."/>
        </authorList>
    </citation>
    <scope>NUCLEOTIDE SEQUENCE [LARGE SCALE GENOMIC DNA]</scope>
    <source>
        <strain evidence="3 4">SB-73</strain>
    </source>
</reference>
<dbReference type="SUPFAM" id="SSF56988">
    <property type="entry name" value="Anthrax protective antigen"/>
    <property type="match status" value="1"/>
</dbReference>
<evidence type="ECO:0000313" key="4">
    <source>
        <dbReference type="Proteomes" id="UP001362899"/>
    </source>
</evidence>
<dbReference type="Proteomes" id="UP001362899">
    <property type="component" value="Unassembled WGS sequence"/>
</dbReference>
<evidence type="ECO:0000259" key="2">
    <source>
        <dbReference type="PROSITE" id="PS51820"/>
    </source>
</evidence>
<dbReference type="Pfam" id="PF07691">
    <property type="entry name" value="PA14"/>
    <property type="match status" value="1"/>
</dbReference>
<dbReference type="EMBL" id="BTGC01000003">
    <property type="protein sequence ID" value="GMM49909.1"/>
    <property type="molecule type" value="Genomic_DNA"/>
</dbReference>
<evidence type="ECO:0000256" key="1">
    <source>
        <dbReference type="SAM" id="SignalP"/>
    </source>
</evidence>
<name>A0AAV5RHA7_STABA</name>
<dbReference type="AlphaFoldDB" id="A0AAV5RHA7"/>
<feature type="domain" description="PA14" evidence="2">
    <location>
        <begin position="56"/>
        <end position="215"/>
    </location>
</feature>
<accession>A0AAV5RHA7</accession>
<gene>
    <name evidence="3" type="ORF">DASB73_008670</name>
</gene>
<dbReference type="PROSITE" id="PS51820">
    <property type="entry name" value="PA14"/>
    <property type="match status" value="1"/>
</dbReference>
<organism evidence="3 4">
    <name type="scientific">Starmerella bacillaris</name>
    <name type="common">Yeast</name>
    <name type="synonym">Candida zemplinina</name>
    <dbReference type="NCBI Taxonomy" id="1247836"/>
    <lineage>
        <taxon>Eukaryota</taxon>
        <taxon>Fungi</taxon>
        <taxon>Dikarya</taxon>
        <taxon>Ascomycota</taxon>
        <taxon>Saccharomycotina</taxon>
        <taxon>Dipodascomycetes</taxon>
        <taxon>Dipodascales</taxon>
        <taxon>Trichomonascaceae</taxon>
        <taxon>Starmerella</taxon>
    </lineage>
</organism>
<proteinExistence type="predicted"/>
<dbReference type="InterPro" id="IPR011658">
    <property type="entry name" value="PA14_dom"/>
</dbReference>
<sequence length="228" mass="26070">MLRLLQLVHLFWLFLGVSAIDNSQFVELAPKYCEVDYGKSDHGFRFLIFSYPEGDHVQFGYDLTQFSLRNYFMVGEFITAGVNNAATYFNSTDPDAQFDGVTSLYQMGGFTFIMYGVFFPEVTGMYKFQLEASNGATVQIGAGKDCCGDLNSNGVTKELIEHHDRMDEPTKGSIYLEKDKPYPIRITLFRKTGPVIFKFDLTDPFGEPVEFNQVVMQEPEYCKPHKRR</sequence>
<evidence type="ECO:0000313" key="3">
    <source>
        <dbReference type="EMBL" id="GMM49909.1"/>
    </source>
</evidence>
<dbReference type="Gene3D" id="2.60.120.1560">
    <property type="match status" value="1"/>
</dbReference>